<gene>
    <name evidence="6" type="ORF">C6I21_05410</name>
</gene>
<proteinExistence type="inferred from homology"/>
<evidence type="ECO:0000256" key="1">
    <source>
        <dbReference type="ARBA" id="ARBA00010871"/>
    </source>
</evidence>
<dbReference type="SUPFAM" id="SSF56059">
    <property type="entry name" value="Glutathione synthetase ATP-binding domain-like"/>
    <property type="match status" value="1"/>
</dbReference>
<evidence type="ECO:0000256" key="4">
    <source>
        <dbReference type="PROSITE-ProRule" id="PRU00409"/>
    </source>
</evidence>
<dbReference type="PANTHER" id="PTHR23132">
    <property type="entry name" value="D-ALANINE--D-ALANINE LIGASE"/>
    <property type="match status" value="1"/>
</dbReference>
<dbReference type="GO" id="GO:0016787">
    <property type="term" value="F:hydrolase activity"/>
    <property type="evidence" value="ECO:0007669"/>
    <property type="project" value="InterPro"/>
</dbReference>
<dbReference type="AlphaFoldDB" id="A0A2P6MIX4"/>
<reference evidence="6 7" key="1">
    <citation type="submission" date="2018-03" db="EMBL/GenBank/DDBJ databases">
        <title>Bacillus urumqiensis sp. nov., a moderately haloalkaliphilic bacterium isolated from a salt lake.</title>
        <authorList>
            <person name="Zhao B."/>
            <person name="Liao Z."/>
        </authorList>
    </citation>
    <scope>NUCLEOTIDE SEQUENCE [LARGE SCALE GENOMIC DNA]</scope>
    <source>
        <strain evidence="6 7">BZ-SZ-XJ18</strain>
    </source>
</reference>
<dbReference type="Gene3D" id="3.30.470.20">
    <property type="entry name" value="ATP-grasp fold, B domain"/>
    <property type="match status" value="1"/>
</dbReference>
<comment type="similarity">
    <text evidence="1">Belongs to the D-alanine--D-alanine ligase family.</text>
</comment>
<dbReference type="Proteomes" id="UP000243650">
    <property type="component" value="Unassembled WGS sequence"/>
</dbReference>
<dbReference type="Gene3D" id="3.40.630.10">
    <property type="entry name" value="Zn peptidases"/>
    <property type="match status" value="1"/>
</dbReference>
<dbReference type="RefSeq" id="WP_105958431.1">
    <property type="nucleotide sequence ID" value="NZ_PVNS01000004.1"/>
</dbReference>
<sequence>MKIAVVYNRESQAVINLFGTQNREKYGLETIRKIREGLRRGGHEVRTFEGDKNLISNLEDFMPSVISGERPGLVFNLSYGIQGRGRYMHVPGMLEMLGIPYVGSGPETHALALDKVVTKIMLMQRGLPTPKFAVLDKPDSPLQEDLRYPLIVKPKDEAVSFGLRIVHNEDELREGVQVIYDTYHAPTLVEEYIEGREVNVALLGNNPVEALPPVELVFGEGPQIFTYEDKKNESGRRVEKVCPAPLTEEETARVQELAVSTFKVLNCYDSARVDFRIDQDGNPYILEVNSMASLGGDGSLVFAADKIGMDYPALVNRLIDITCERYFGRDFFDEESHQEKTPADKLFQRLTTRRSKIEEDLQVWTNLSSRTEDAAGISAVRKKFEDRLGKLGLKQKEEWTNGRSAWTWETKAGLKDGTLLVVPIDVPGARTGYPIPFRREQEWIYGEGVASSRGGMTVILSALQALKEEKLLSKTNVGVFFYADEGRGMRYSTPMLKKAAAEAAEVIVLQPGFVEGKVVDQRRGTRQYHVILEGDPERVGRRTETHDVLSWFLEQTPKLKELNSRRNKIAVAVQDVRSERYSVLMPHRITAQVAITYIDEALADKTEKAIYDILTPKQKGMKSYMELLTSRPPLLRGSAAGLLEKLEETARSARLPFGTESSLLSTASGAVPEGVPAVCGAAPASRNQFTPNEALHRSELVQRSLLLALFLEKGASR</sequence>
<feature type="domain" description="ATP-grasp" evidence="5">
    <location>
        <begin position="119"/>
        <end position="320"/>
    </location>
</feature>
<dbReference type="GO" id="GO:0008716">
    <property type="term" value="F:D-alanine-D-alanine ligase activity"/>
    <property type="evidence" value="ECO:0007669"/>
    <property type="project" value="InterPro"/>
</dbReference>
<evidence type="ECO:0000313" key="7">
    <source>
        <dbReference type="Proteomes" id="UP000243650"/>
    </source>
</evidence>
<dbReference type="SUPFAM" id="SSF53187">
    <property type="entry name" value="Zn-dependent exopeptidases"/>
    <property type="match status" value="1"/>
</dbReference>
<dbReference type="InterPro" id="IPR011761">
    <property type="entry name" value="ATP-grasp"/>
</dbReference>
<keyword evidence="7" id="KW-1185">Reference proteome</keyword>
<evidence type="ECO:0000259" key="5">
    <source>
        <dbReference type="PROSITE" id="PS50975"/>
    </source>
</evidence>
<dbReference type="Pfam" id="PF07478">
    <property type="entry name" value="Dala_Dala_lig_C"/>
    <property type="match status" value="1"/>
</dbReference>
<evidence type="ECO:0000256" key="2">
    <source>
        <dbReference type="ARBA" id="ARBA00022598"/>
    </source>
</evidence>
<dbReference type="Gene3D" id="3.30.1490.20">
    <property type="entry name" value="ATP-grasp fold, A domain"/>
    <property type="match status" value="1"/>
</dbReference>
<dbReference type="GO" id="GO:0071555">
    <property type="term" value="P:cell wall organization"/>
    <property type="evidence" value="ECO:0007669"/>
    <property type="project" value="UniProtKB-KW"/>
</dbReference>
<name>A0A2P6MIX4_ALKUR</name>
<dbReference type="Gene3D" id="3.40.50.20">
    <property type="match status" value="1"/>
</dbReference>
<dbReference type="Pfam" id="PF01546">
    <property type="entry name" value="Peptidase_M20"/>
    <property type="match status" value="1"/>
</dbReference>
<dbReference type="InterPro" id="IPR013815">
    <property type="entry name" value="ATP_grasp_subdomain_1"/>
</dbReference>
<keyword evidence="4" id="KW-0067">ATP-binding</keyword>
<keyword evidence="3" id="KW-0961">Cell wall biogenesis/degradation</keyword>
<protein>
    <submittedName>
        <fullName evidence="6">D-alanine--D-alanine ligase</fullName>
    </submittedName>
</protein>
<evidence type="ECO:0000256" key="3">
    <source>
        <dbReference type="ARBA" id="ARBA00023316"/>
    </source>
</evidence>
<dbReference type="OrthoDB" id="9813261at2"/>
<dbReference type="InterPro" id="IPR016185">
    <property type="entry name" value="PreATP-grasp_dom_sf"/>
</dbReference>
<accession>A0A2P6MIX4</accession>
<keyword evidence="2 6" id="KW-0436">Ligase</keyword>
<dbReference type="GO" id="GO:0046872">
    <property type="term" value="F:metal ion binding"/>
    <property type="evidence" value="ECO:0007669"/>
    <property type="project" value="InterPro"/>
</dbReference>
<dbReference type="GO" id="GO:0005524">
    <property type="term" value="F:ATP binding"/>
    <property type="evidence" value="ECO:0007669"/>
    <property type="project" value="UniProtKB-UniRule"/>
</dbReference>
<comment type="caution">
    <text evidence="6">The sequence shown here is derived from an EMBL/GenBank/DDBJ whole genome shotgun (WGS) entry which is preliminary data.</text>
</comment>
<dbReference type="Gene3D" id="3.30.70.360">
    <property type="match status" value="1"/>
</dbReference>
<dbReference type="InterPro" id="IPR002933">
    <property type="entry name" value="Peptidase_M20"/>
</dbReference>
<keyword evidence="4" id="KW-0547">Nucleotide-binding</keyword>
<dbReference type="SUPFAM" id="SSF52440">
    <property type="entry name" value="PreATP-grasp domain"/>
    <property type="match status" value="1"/>
</dbReference>
<evidence type="ECO:0000313" key="6">
    <source>
        <dbReference type="EMBL" id="PRO66241.1"/>
    </source>
</evidence>
<dbReference type="PANTHER" id="PTHR23132:SF23">
    <property type="entry name" value="D-ALANINE--D-ALANINE LIGASE B"/>
    <property type="match status" value="1"/>
</dbReference>
<dbReference type="InterPro" id="IPR011095">
    <property type="entry name" value="Dala_Dala_lig_C"/>
</dbReference>
<dbReference type="EMBL" id="PVNS01000004">
    <property type="protein sequence ID" value="PRO66241.1"/>
    <property type="molecule type" value="Genomic_DNA"/>
</dbReference>
<organism evidence="6 7">
    <name type="scientific">Alkalicoccus urumqiensis</name>
    <name type="common">Bacillus urumqiensis</name>
    <dbReference type="NCBI Taxonomy" id="1548213"/>
    <lineage>
        <taxon>Bacteria</taxon>
        <taxon>Bacillati</taxon>
        <taxon>Bacillota</taxon>
        <taxon>Bacilli</taxon>
        <taxon>Bacillales</taxon>
        <taxon>Bacillaceae</taxon>
        <taxon>Alkalicoccus</taxon>
    </lineage>
</organism>
<dbReference type="PROSITE" id="PS50975">
    <property type="entry name" value="ATP_GRASP"/>
    <property type="match status" value="1"/>
</dbReference>